<feature type="coiled-coil region" evidence="1">
    <location>
        <begin position="71"/>
        <end position="105"/>
    </location>
</feature>
<feature type="signal peptide" evidence="2">
    <location>
        <begin position="1"/>
        <end position="22"/>
    </location>
</feature>
<dbReference type="Pfam" id="PF00403">
    <property type="entry name" value="HMA"/>
    <property type="match status" value="1"/>
</dbReference>
<dbReference type="GO" id="GO:0046872">
    <property type="term" value="F:metal ion binding"/>
    <property type="evidence" value="ECO:0007669"/>
    <property type="project" value="InterPro"/>
</dbReference>
<feature type="chain" id="PRO_5019318702" evidence="2">
    <location>
        <begin position="23"/>
        <end position="122"/>
    </location>
</feature>
<dbReference type="InterPro" id="IPR036163">
    <property type="entry name" value="HMA_dom_sf"/>
</dbReference>
<dbReference type="Gene3D" id="3.30.70.100">
    <property type="match status" value="1"/>
</dbReference>
<dbReference type="InterPro" id="IPR006121">
    <property type="entry name" value="HMA_dom"/>
</dbReference>
<accession>A0A412TV35</accession>
<protein>
    <submittedName>
        <fullName evidence="4">Cation transporter</fullName>
    </submittedName>
</protein>
<dbReference type="EMBL" id="QRYC01000005">
    <property type="protein sequence ID" value="RGU57351.1"/>
    <property type="molecule type" value="Genomic_DNA"/>
</dbReference>
<keyword evidence="2" id="KW-0732">Signal</keyword>
<dbReference type="AlphaFoldDB" id="A0A412TV35"/>
<evidence type="ECO:0000313" key="5">
    <source>
        <dbReference type="Proteomes" id="UP000284243"/>
    </source>
</evidence>
<sequence>MKVIRLILIMTVMLSAALSVSAQKKNEKTVVFGANLHCESCKAKVEKNLPFEKGVKDLKVDMKTQTITVTFREDKNTTENLQKAIEKLNIEVKGIEGNNTSAKTQTGEKCEKSCCEKEGKTK</sequence>
<evidence type="ECO:0000313" key="4">
    <source>
        <dbReference type="EMBL" id="RGU57351.1"/>
    </source>
</evidence>
<evidence type="ECO:0000259" key="3">
    <source>
        <dbReference type="PROSITE" id="PS50846"/>
    </source>
</evidence>
<keyword evidence="1" id="KW-0175">Coiled coil</keyword>
<dbReference type="SUPFAM" id="SSF55008">
    <property type="entry name" value="HMA, heavy metal-associated domain"/>
    <property type="match status" value="1"/>
</dbReference>
<evidence type="ECO:0000256" key="2">
    <source>
        <dbReference type="SAM" id="SignalP"/>
    </source>
</evidence>
<gene>
    <name evidence="4" type="ORF">DWW57_05140</name>
</gene>
<dbReference type="CDD" id="cd00371">
    <property type="entry name" value="HMA"/>
    <property type="match status" value="1"/>
</dbReference>
<proteinExistence type="predicted"/>
<dbReference type="Proteomes" id="UP000284243">
    <property type="component" value="Unassembled WGS sequence"/>
</dbReference>
<evidence type="ECO:0000256" key="1">
    <source>
        <dbReference type="SAM" id="Coils"/>
    </source>
</evidence>
<dbReference type="PROSITE" id="PS50846">
    <property type="entry name" value="HMA_2"/>
    <property type="match status" value="1"/>
</dbReference>
<comment type="caution">
    <text evidence="4">The sequence shown here is derived from an EMBL/GenBank/DDBJ whole genome shotgun (WGS) entry which is preliminary data.</text>
</comment>
<organism evidence="4 5">
    <name type="scientific">Odoribacter splanchnicus</name>
    <dbReference type="NCBI Taxonomy" id="28118"/>
    <lineage>
        <taxon>Bacteria</taxon>
        <taxon>Pseudomonadati</taxon>
        <taxon>Bacteroidota</taxon>
        <taxon>Bacteroidia</taxon>
        <taxon>Bacteroidales</taxon>
        <taxon>Odoribacteraceae</taxon>
        <taxon>Odoribacter</taxon>
    </lineage>
</organism>
<dbReference type="RefSeq" id="WP_022161204.1">
    <property type="nucleotide sequence ID" value="NZ_JADNDE010000122.1"/>
</dbReference>
<reference evidence="4 5" key="1">
    <citation type="submission" date="2018-08" db="EMBL/GenBank/DDBJ databases">
        <title>A genome reference for cultivated species of the human gut microbiota.</title>
        <authorList>
            <person name="Zou Y."/>
            <person name="Xue W."/>
            <person name="Luo G."/>
        </authorList>
    </citation>
    <scope>NUCLEOTIDE SEQUENCE [LARGE SCALE GENOMIC DNA]</scope>
    <source>
        <strain evidence="4 5">AF16-14</strain>
    </source>
</reference>
<name>A0A412TV35_9BACT</name>
<feature type="domain" description="HMA" evidence="3">
    <location>
        <begin position="27"/>
        <end position="93"/>
    </location>
</feature>